<feature type="non-terminal residue" evidence="14">
    <location>
        <position position="363"/>
    </location>
</feature>
<gene>
    <name evidence="14" type="ORF">J0S82_014821</name>
</gene>
<dbReference type="SUPFAM" id="SSF48726">
    <property type="entry name" value="Immunoglobulin"/>
    <property type="match status" value="2"/>
</dbReference>
<dbReference type="EMBL" id="JAGFMF010011935">
    <property type="protein sequence ID" value="KAG8509629.1"/>
    <property type="molecule type" value="Genomic_DNA"/>
</dbReference>
<keyword evidence="4" id="KW-0732">Signal</keyword>
<evidence type="ECO:0000256" key="7">
    <source>
        <dbReference type="ARBA" id="ARBA00023136"/>
    </source>
</evidence>
<comment type="caution">
    <text evidence="14">The sequence shown here is derived from an EMBL/GenBank/DDBJ whole genome shotgun (WGS) entry which is preliminary data.</text>
</comment>
<keyword evidence="15" id="KW-1185">Reference proteome</keyword>
<evidence type="ECO:0000256" key="11">
    <source>
        <dbReference type="ARBA" id="ARBA00043958"/>
    </source>
</evidence>
<dbReference type="InterPro" id="IPR036179">
    <property type="entry name" value="Ig-like_dom_sf"/>
</dbReference>
<keyword evidence="5" id="KW-0391">Immunity</keyword>
<evidence type="ECO:0000256" key="3">
    <source>
        <dbReference type="ARBA" id="ARBA00022692"/>
    </source>
</evidence>
<dbReference type="GO" id="GO:0002376">
    <property type="term" value="P:immune system process"/>
    <property type="evidence" value="ECO:0007669"/>
    <property type="project" value="UniProtKB-KW"/>
</dbReference>
<dbReference type="Proteomes" id="UP000700334">
    <property type="component" value="Unassembled WGS sequence"/>
</dbReference>
<dbReference type="Pfam" id="PF07686">
    <property type="entry name" value="V-set"/>
    <property type="match status" value="2"/>
</dbReference>
<dbReference type="PANTHER" id="PTHR11860:SF101">
    <property type="entry name" value="CMRF35-LIKE MOLECULE 1"/>
    <property type="match status" value="1"/>
</dbReference>
<dbReference type="OrthoDB" id="9665428at2759"/>
<keyword evidence="3 12" id="KW-0812">Transmembrane</keyword>
<keyword evidence="8" id="KW-1015">Disulfide bond</keyword>
<evidence type="ECO:0000256" key="1">
    <source>
        <dbReference type="ARBA" id="ARBA00004251"/>
    </source>
</evidence>
<dbReference type="AlphaFoldDB" id="A0A8J6ADZ8"/>
<name>A0A8J6ADZ8_GALPY</name>
<evidence type="ECO:0000313" key="14">
    <source>
        <dbReference type="EMBL" id="KAG8509629.1"/>
    </source>
</evidence>
<evidence type="ECO:0000256" key="12">
    <source>
        <dbReference type="SAM" id="Phobius"/>
    </source>
</evidence>
<evidence type="ECO:0000259" key="13">
    <source>
        <dbReference type="PROSITE" id="PS50835"/>
    </source>
</evidence>
<dbReference type="InterPro" id="IPR050671">
    <property type="entry name" value="CD300_family_receptors"/>
</dbReference>
<comment type="similarity">
    <text evidence="11">Belongs to the CD300 family.</text>
</comment>
<comment type="subcellular location">
    <subcellularLocation>
        <location evidence="1">Cell membrane</location>
        <topology evidence="1">Single-pass type I membrane protein</topology>
    </subcellularLocation>
</comment>
<evidence type="ECO:0000256" key="6">
    <source>
        <dbReference type="ARBA" id="ARBA00022989"/>
    </source>
</evidence>
<dbReference type="InterPro" id="IPR013783">
    <property type="entry name" value="Ig-like_fold"/>
</dbReference>
<dbReference type="InterPro" id="IPR013106">
    <property type="entry name" value="Ig_V-set"/>
</dbReference>
<feature type="transmembrane region" description="Helical" evidence="12">
    <location>
        <begin position="180"/>
        <end position="202"/>
    </location>
</feature>
<keyword evidence="6 12" id="KW-1133">Transmembrane helix</keyword>
<evidence type="ECO:0000256" key="5">
    <source>
        <dbReference type="ARBA" id="ARBA00022859"/>
    </source>
</evidence>
<dbReference type="GO" id="GO:0005886">
    <property type="term" value="C:plasma membrane"/>
    <property type="evidence" value="ECO:0007669"/>
    <property type="project" value="UniProtKB-SubCell"/>
</dbReference>
<keyword evidence="7 12" id="KW-0472">Membrane</keyword>
<reference evidence="14" key="1">
    <citation type="journal article" date="2021" name="Evol. Appl.">
        <title>The genome of the Pyrenean desman and the effects of bottlenecks and inbreeding on the genomic landscape of an endangered species.</title>
        <authorList>
            <person name="Escoda L."/>
            <person name="Castresana J."/>
        </authorList>
    </citation>
    <scope>NUCLEOTIDE SEQUENCE</scope>
    <source>
        <strain evidence="14">IBE-C5619</strain>
    </source>
</reference>
<dbReference type="GO" id="GO:0004888">
    <property type="term" value="F:transmembrane signaling receptor activity"/>
    <property type="evidence" value="ECO:0007669"/>
    <property type="project" value="TreeGrafter"/>
</dbReference>
<dbReference type="CDD" id="cd05716">
    <property type="entry name" value="IgV_pIgR_like"/>
    <property type="match status" value="1"/>
</dbReference>
<evidence type="ECO:0000256" key="9">
    <source>
        <dbReference type="ARBA" id="ARBA00023170"/>
    </source>
</evidence>
<keyword evidence="10" id="KW-0393">Immunoglobulin domain</keyword>
<protein>
    <submittedName>
        <fullName evidence="14">CMRF35-like molecule 7</fullName>
    </submittedName>
</protein>
<evidence type="ECO:0000313" key="15">
    <source>
        <dbReference type="Proteomes" id="UP000700334"/>
    </source>
</evidence>
<dbReference type="SMART" id="SM00409">
    <property type="entry name" value="IG"/>
    <property type="match status" value="2"/>
</dbReference>
<evidence type="ECO:0000256" key="10">
    <source>
        <dbReference type="ARBA" id="ARBA00023319"/>
    </source>
</evidence>
<organism evidence="14 15">
    <name type="scientific">Galemys pyrenaicus</name>
    <name type="common">Iberian desman</name>
    <name type="synonym">Pyrenean desman</name>
    <dbReference type="NCBI Taxonomy" id="202257"/>
    <lineage>
        <taxon>Eukaryota</taxon>
        <taxon>Metazoa</taxon>
        <taxon>Chordata</taxon>
        <taxon>Craniata</taxon>
        <taxon>Vertebrata</taxon>
        <taxon>Euteleostomi</taxon>
        <taxon>Mammalia</taxon>
        <taxon>Eutheria</taxon>
        <taxon>Laurasiatheria</taxon>
        <taxon>Eulipotyphla</taxon>
        <taxon>Talpidae</taxon>
        <taxon>Galemys</taxon>
    </lineage>
</organism>
<dbReference type="Gene3D" id="2.60.40.10">
    <property type="entry name" value="Immunoglobulins"/>
    <property type="match status" value="2"/>
</dbReference>
<keyword evidence="9" id="KW-0675">Receptor</keyword>
<evidence type="ECO:0000256" key="4">
    <source>
        <dbReference type="ARBA" id="ARBA00022729"/>
    </source>
</evidence>
<feature type="domain" description="Ig-like" evidence="13">
    <location>
        <begin position="243"/>
        <end position="346"/>
    </location>
</feature>
<sequence length="363" mass="39890">DCVHVSALGWQSQSQAGGRGPVFSGGHRGVNLCLPGSSALRGPGAVQGWEQELLTVECRYDPDYENHRKWWCRGAAWLSCRILVQTGSEQEVRRGHVSIRDHQKNHTFTVTVEELRLDDADTYWCGIDRAGTDLGTRVKVTVERAPTVSTTTASTTAAITSPIAPVTPEEGNGPPSKRELLLFLTVAVVLLIILTTALRLALMGTFRKEDVSYAVLSLGALGQEPTYVNTDQKMRDKVVCLFPALLLLMVPGSSALRGPGAVQGWEQGSLTVGCWYDPGYENYRKILVQTTGSEQEMKWGRMSIREHHKARMFIVTMEELRLDDADTYWCGIEKAGTDLGDQVTVTVNQEVPVKVTADPGKSM</sequence>
<keyword evidence="2" id="KW-1003">Cell membrane</keyword>
<accession>A0A8J6ADZ8</accession>
<evidence type="ECO:0000256" key="8">
    <source>
        <dbReference type="ARBA" id="ARBA00023157"/>
    </source>
</evidence>
<dbReference type="PROSITE" id="PS50835">
    <property type="entry name" value="IG_LIKE"/>
    <property type="match status" value="1"/>
</dbReference>
<dbReference type="InterPro" id="IPR007110">
    <property type="entry name" value="Ig-like_dom"/>
</dbReference>
<dbReference type="PANTHER" id="PTHR11860">
    <property type="entry name" value="POLYMERIC-IMMUNOGLOBULIN RECEPTOR"/>
    <property type="match status" value="1"/>
</dbReference>
<proteinExistence type="inferred from homology"/>
<dbReference type="InterPro" id="IPR003599">
    <property type="entry name" value="Ig_sub"/>
</dbReference>
<evidence type="ECO:0000256" key="2">
    <source>
        <dbReference type="ARBA" id="ARBA00022475"/>
    </source>
</evidence>
<dbReference type="FunFam" id="2.60.40.10:FF:000370">
    <property type="entry name" value="CMRF35-like molecule 1"/>
    <property type="match status" value="1"/>
</dbReference>